<dbReference type="SMART" id="SM00822">
    <property type="entry name" value="PKS_KR"/>
    <property type="match status" value="1"/>
</dbReference>
<dbReference type="CDD" id="cd02440">
    <property type="entry name" value="AdoMet_MTases"/>
    <property type="match status" value="1"/>
</dbReference>
<dbReference type="InterPro" id="IPR014031">
    <property type="entry name" value="Ketoacyl_synth_C"/>
</dbReference>
<reference evidence="15 16" key="1">
    <citation type="journal article" date="2012" name="Sci. Rep.">
        <title>Genomic perspectives on the evolution of fungal entomopathogenicity in Beauveria bassiana.</title>
        <authorList>
            <person name="Xiao G."/>
            <person name="Ying S.H."/>
            <person name="Zheng P."/>
            <person name="Wang Z.L."/>
            <person name="Zhang S."/>
            <person name="Xie X.Q."/>
            <person name="Shang Y."/>
            <person name="St Leger R.J."/>
            <person name="Zhao G.P."/>
            <person name="Wang C."/>
            <person name="Feng M.G."/>
        </authorList>
    </citation>
    <scope>NUCLEOTIDE SEQUENCE [LARGE SCALE GENOMIC DNA]</scope>
    <source>
        <strain evidence="15 16">ARSEF 2860</strain>
    </source>
</reference>
<evidence type="ECO:0000256" key="11">
    <source>
        <dbReference type="SAM" id="MobiDB-lite"/>
    </source>
</evidence>
<dbReference type="InterPro" id="IPR049551">
    <property type="entry name" value="PKS_DH_C"/>
</dbReference>
<dbReference type="GO" id="GO:0016491">
    <property type="term" value="F:oxidoreductase activity"/>
    <property type="evidence" value="ECO:0007669"/>
    <property type="project" value="UniProtKB-KW"/>
</dbReference>
<dbReference type="HOGENOM" id="CLU_000022_31_0_1"/>
<dbReference type="InterPro" id="IPR001227">
    <property type="entry name" value="Ac_transferase_dom_sf"/>
</dbReference>
<feature type="domain" description="PKS/mFAS DH" evidence="14">
    <location>
        <begin position="943"/>
        <end position="1229"/>
    </location>
</feature>
<dbReference type="Pfam" id="PF08659">
    <property type="entry name" value="KR"/>
    <property type="match status" value="1"/>
</dbReference>
<evidence type="ECO:0000256" key="9">
    <source>
        <dbReference type="ARBA" id="ARBA00023315"/>
    </source>
</evidence>
<keyword evidence="6" id="KW-0521">NADP</keyword>
<dbReference type="CDD" id="cd05195">
    <property type="entry name" value="enoyl_red"/>
    <property type="match status" value="1"/>
</dbReference>
<dbReference type="GO" id="GO:0006633">
    <property type="term" value="P:fatty acid biosynthetic process"/>
    <property type="evidence" value="ECO:0007669"/>
    <property type="project" value="TreeGrafter"/>
</dbReference>
<dbReference type="InterPro" id="IPR029063">
    <property type="entry name" value="SAM-dependent_MTases_sf"/>
</dbReference>
<dbReference type="Gene3D" id="3.90.180.10">
    <property type="entry name" value="Medium-chain alcohol dehydrogenases, catalytic domain"/>
    <property type="match status" value="1"/>
</dbReference>
<dbReference type="SMART" id="SM00823">
    <property type="entry name" value="PKS_PP"/>
    <property type="match status" value="1"/>
</dbReference>
<dbReference type="InterPro" id="IPR011032">
    <property type="entry name" value="GroES-like_sf"/>
</dbReference>
<dbReference type="SMART" id="SM00827">
    <property type="entry name" value="PKS_AT"/>
    <property type="match status" value="1"/>
</dbReference>
<evidence type="ECO:0000256" key="5">
    <source>
        <dbReference type="ARBA" id="ARBA00022679"/>
    </source>
</evidence>
<evidence type="ECO:0000313" key="15">
    <source>
        <dbReference type="EMBL" id="EJP68806.1"/>
    </source>
</evidence>
<dbReference type="PROSITE" id="PS52004">
    <property type="entry name" value="KS3_2"/>
    <property type="match status" value="1"/>
</dbReference>
<dbReference type="InterPro" id="IPR020843">
    <property type="entry name" value="ER"/>
</dbReference>
<keyword evidence="5" id="KW-0808">Transferase</keyword>
<dbReference type="SMART" id="SM00829">
    <property type="entry name" value="PKS_ER"/>
    <property type="match status" value="1"/>
</dbReference>
<accession>J5K441</accession>
<dbReference type="SMART" id="SM00825">
    <property type="entry name" value="PKS_KS"/>
    <property type="match status" value="1"/>
</dbReference>
<dbReference type="SUPFAM" id="SSF52151">
    <property type="entry name" value="FabD/lysophospholipase-like"/>
    <property type="match status" value="1"/>
</dbReference>
<dbReference type="InterPro" id="IPR036291">
    <property type="entry name" value="NAD(P)-bd_dom_sf"/>
</dbReference>
<feature type="region of interest" description="N-terminal hotdog fold" evidence="10">
    <location>
        <begin position="943"/>
        <end position="1072"/>
    </location>
</feature>
<proteinExistence type="predicted"/>
<dbReference type="Gene3D" id="1.10.1200.10">
    <property type="entry name" value="ACP-like"/>
    <property type="match status" value="1"/>
</dbReference>
<dbReference type="GO" id="GO:0008168">
    <property type="term" value="F:methyltransferase activity"/>
    <property type="evidence" value="ECO:0007669"/>
    <property type="project" value="UniProtKB-KW"/>
</dbReference>
<dbReference type="Gene3D" id="3.40.366.10">
    <property type="entry name" value="Malonyl-Coenzyme A Acyl Carrier Protein, domain 2"/>
    <property type="match status" value="1"/>
</dbReference>
<dbReference type="SUPFAM" id="SSF50129">
    <property type="entry name" value="GroES-like"/>
    <property type="match status" value="1"/>
</dbReference>
<keyword evidence="16" id="KW-1185">Reference proteome</keyword>
<keyword evidence="3" id="KW-0597">Phosphoprotein</keyword>
<feature type="region of interest" description="Disordered" evidence="11">
    <location>
        <begin position="458"/>
        <end position="480"/>
    </location>
</feature>
<dbReference type="InterPro" id="IPR020807">
    <property type="entry name" value="PKS_DH"/>
</dbReference>
<feature type="active site" description="Proton donor; for dehydratase activity" evidence="10">
    <location>
        <position position="1146"/>
    </location>
</feature>
<evidence type="ECO:0000256" key="1">
    <source>
        <dbReference type="ARBA" id="ARBA00005179"/>
    </source>
</evidence>
<dbReference type="InterPro" id="IPR016035">
    <property type="entry name" value="Acyl_Trfase/lysoPLipase"/>
</dbReference>
<dbReference type="InterPro" id="IPR013968">
    <property type="entry name" value="PKS_KR"/>
</dbReference>
<evidence type="ECO:0000259" key="14">
    <source>
        <dbReference type="PROSITE" id="PS52019"/>
    </source>
</evidence>
<dbReference type="SUPFAM" id="SSF47336">
    <property type="entry name" value="ACP-like"/>
    <property type="match status" value="1"/>
</dbReference>
<dbReference type="InterPro" id="IPR014043">
    <property type="entry name" value="Acyl_transferase_dom"/>
</dbReference>
<dbReference type="GO" id="GO:0044550">
    <property type="term" value="P:secondary metabolite biosynthetic process"/>
    <property type="evidence" value="ECO:0007669"/>
    <property type="project" value="TreeGrafter"/>
</dbReference>
<dbReference type="InterPro" id="IPR009081">
    <property type="entry name" value="PP-bd_ACP"/>
</dbReference>
<dbReference type="RefSeq" id="XP_008595160.1">
    <property type="nucleotide sequence ID" value="XM_008596938.1"/>
</dbReference>
<dbReference type="SMART" id="SM00826">
    <property type="entry name" value="PKS_DH"/>
    <property type="match status" value="1"/>
</dbReference>
<dbReference type="InterPro" id="IPR013154">
    <property type="entry name" value="ADH-like_N"/>
</dbReference>
<dbReference type="InterPro" id="IPR042104">
    <property type="entry name" value="PKS_dehydratase_sf"/>
</dbReference>
<dbReference type="PROSITE" id="PS52019">
    <property type="entry name" value="PKS_MFAS_DH"/>
    <property type="match status" value="1"/>
</dbReference>
<evidence type="ECO:0000256" key="8">
    <source>
        <dbReference type="ARBA" id="ARBA00023268"/>
    </source>
</evidence>
<organism evidence="15 16">
    <name type="scientific">Beauveria bassiana (strain ARSEF 2860)</name>
    <name type="common">White muscardine disease fungus</name>
    <name type="synonym">Tritirachium shiotae</name>
    <dbReference type="NCBI Taxonomy" id="655819"/>
    <lineage>
        <taxon>Eukaryota</taxon>
        <taxon>Fungi</taxon>
        <taxon>Dikarya</taxon>
        <taxon>Ascomycota</taxon>
        <taxon>Pezizomycotina</taxon>
        <taxon>Sordariomycetes</taxon>
        <taxon>Hypocreomycetidae</taxon>
        <taxon>Hypocreales</taxon>
        <taxon>Cordycipitaceae</taxon>
        <taxon>Beauveria</taxon>
    </lineage>
</organism>
<dbReference type="InterPro" id="IPR013149">
    <property type="entry name" value="ADH-like_C"/>
</dbReference>
<dbReference type="InterPro" id="IPR016039">
    <property type="entry name" value="Thiolase-like"/>
</dbReference>
<dbReference type="InterPro" id="IPR032821">
    <property type="entry name" value="PKS_assoc"/>
</dbReference>
<dbReference type="SUPFAM" id="SSF53335">
    <property type="entry name" value="S-adenosyl-L-methionine-dependent methyltransferases"/>
    <property type="match status" value="1"/>
</dbReference>
<feature type="active site" description="Proton acceptor; for dehydratase activity" evidence="10">
    <location>
        <position position="975"/>
    </location>
</feature>
<dbReference type="CDD" id="cd00833">
    <property type="entry name" value="PKS"/>
    <property type="match status" value="1"/>
</dbReference>
<evidence type="ECO:0000256" key="2">
    <source>
        <dbReference type="ARBA" id="ARBA00022450"/>
    </source>
</evidence>
<feature type="compositionally biased region" description="Polar residues" evidence="11">
    <location>
        <begin position="458"/>
        <end position="477"/>
    </location>
</feature>
<evidence type="ECO:0000256" key="10">
    <source>
        <dbReference type="PROSITE-ProRule" id="PRU01363"/>
    </source>
</evidence>
<feature type="domain" description="Carrier" evidence="12">
    <location>
        <begin position="2413"/>
        <end position="2487"/>
    </location>
</feature>
<dbReference type="PROSITE" id="PS50075">
    <property type="entry name" value="CARRIER"/>
    <property type="match status" value="1"/>
</dbReference>
<dbReference type="GO" id="GO:0031177">
    <property type="term" value="F:phosphopantetheine binding"/>
    <property type="evidence" value="ECO:0007669"/>
    <property type="project" value="InterPro"/>
</dbReference>
<protein>
    <submittedName>
        <fullName evidence="15">Polyketide synthase</fullName>
    </submittedName>
</protein>
<dbReference type="PANTHER" id="PTHR43775:SF49">
    <property type="entry name" value="SYNTHASE, PUTATIVE (JCVI)-RELATED"/>
    <property type="match status" value="1"/>
</dbReference>
<evidence type="ECO:0000256" key="4">
    <source>
        <dbReference type="ARBA" id="ARBA00022603"/>
    </source>
</evidence>
<evidence type="ECO:0000256" key="6">
    <source>
        <dbReference type="ARBA" id="ARBA00022857"/>
    </source>
</evidence>
<dbReference type="GeneID" id="19884853"/>
<dbReference type="InterPro" id="IPR049552">
    <property type="entry name" value="PKS_DH_N"/>
</dbReference>
<dbReference type="Pfam" id="PF23297">
    <property type="entry name" value="ACP_SdgA_C"/>
    <property type="match status" value="1"/>
</dbReference>
<dbReference type="Pfam" id="PF08242">
    <property type="entry name" value="Methyltransf_12"/>
    <property type="match status" value="1"/>
</dbReference>
<dbReference type="InterPro" id="IPR020841">
    <property type="entry name" value="PKS_Beta-ketoAc_synthase_dom"/>
</dbReference>
<dbReference type="Pfam" id="PF16197">
    <property type="entry name" value="KAsynt_C_assoc"/>
    <property type="match status" value="1"/>
</dbReference>
<evidence type="ECO:0000256" key="3">
    <source>
        <dbReference type="ARBA" id="ARBA00022553"/>
    </source>
</evidence>
<dbReference type="InterPro" id="IPR020806">
    <property type="entry name" value="PKS_PP-bd"/>
</dbReference>
<dbReference type="PANTHER" id="PTHR43775">
    <property type="entry name" value="FATTY ACID SYNTHASE"/>
    <property type="match status" value="1"/>
</dbReference>
<dbReference type="Pfam" id="PF21089">
    <property type="entry name" value="PKS_DH_N"/>
    <property type="match status" value="1"/>
</dbReference>
<dbReference type="Gene3D" id="3.10.129.110">
    <property type="entry name" value="Polyketide synthase dehydratase"/>
    <property type="match status" value="1"/>
</dbReference>
<dbReference type="Gene3D" id="3.40.47.10">
    <property type="match status" value="1"/>
</dbReference>
<dbReference type="Pfam" id="PF00109">
    <property type="entry name" value="ketoacyl-synt"/>
    <property type="match status" value="1"/>
</dbReference>
<keyword evidence="8" id="KW-0511">Multifunctional enzyme</keyword>
<name>J5K441_BEAB2</name>
<dbReference type="InterPro" id="IPR016036">
    <property type="entry name" value="Malonyl_transacylase_ACP-bd"/>
</dbReference>
<feature type="domain" description="Ketosynthase family 3 (KS3)" evidence="13">
    <location>
        <begin position="8"/>
        <end position="427"/>
    </location>
</feature>
<evidence type="ECO:0000259" key="12">
    <source>
        <dbReference type="PROSITE" id="PS50075"/>
    </source>
</evidence>
<dbReference type="InterPro" id="IPR014030">
    <property type="entry name" value="Ketoacyl_synth_N"/>
</dbReference>
<dbReference type="InterPro" id="IPR057326">
    <property type="entry name" value="KR_dom"/>
</dbReference>
<dbReference type="Gene3D" id="3.30.70.3290">
    <property type="match status" value="1"/>
</dbReference>
<comment type="pathway">
    <text evidence="1">Secondary metabolite biosynthesis.</text>
</comment>
<dbReference type="GO" id="GO:0032259">
    <property type="term" value="P:methylation"/>
    <property type="evidence" value="ECO:0007669"/>
    <property type="project" value="UniProtKB-KW"/>
</dbReference>
<sequence length="2503" mass="274635">MDVTHESEKSIAIIGMGFRLPGGISTDGEFWDLLINKKNGRCKVPLTRYNVDGFGGGKTQTQSVATEYGYFLQSKLSSVDTSFFSMKHAEVNVLDPQLRLLLEVAWECMESAGQTHKLVGSNTGVFAGVFGEDWHNMLHRDDLMPNTYRVLSAGDYGLSNVLSYQYDFRGPSMTIRTACSSSLSGLHIACQSLRNGDCSTAMVVGSSLIMDPSMTLDMSGQGVLASDGRCKTFDAAADGFARGEATNAVLLKPLEAAMRDGDPIRAVIRSTAINSDGQTQHVGTPSAEAQISMIDRAYKLAGIGDRSMTPFVECHGTGTMKGDPIETTAVGKAFGNRGTYIGSVKPNLGHGEGAAALTSIIKCVLALENKVIPPNINFETPNPNILFQKYNLQVPVDPIPWPADRRERISVSAFGFGGANGHVILDSAASFGIGYCATSEDGGSSDANSLNETVADSGDSLNASLSTGPSSKTSDCDSVSPKEFPRLILLSARSEKSLKERVSLFKDYVPSSTASIDDIAYTLGMRVAHLSHRAFAIYHNSKATESPEFSIAKKAISSKDQDKKIAYVFTGQGAQWFGMGKELVRSSASFLEDIKNMDRVLQELATVPDWTLEDLLYSEDNGADKEYFDSAEFAQPLCTAIQIGLVNLLSNCGIKPSAVVGHSSGEIAAAYAAGGITYSEAILCAYFRGLATTKLKIPGSMASIGLGRDRVASHLVDGVQIACENSPDNVTISGDPGAVSTTMQAIETANKETFMRKLKVHVAYHSFLMRTIAAEYEQMLKPHLAGCKDGKDWKCPFYSSVHGKLVDSPIELGPLYWKSNLSCPVLFYSATRQLLSELPEVSTLLEIGPHPALQGPVRQILESESRSSMTYLGTLARGKPADDAILTTLGQLHTIGHDIDFSFILPAGTVVTDLPRYSWDRKDDLWKESRLSKGWRMRQFPHHELLGTRCAAPSGFDATWRNVFHVYDISWLKDHMLGTDVVFPVAGYVAMMGEAIRQLLGSEAYVLENLIAKAALMVPDADAVEVMTTMRPFRLSGLTNSSTLYEFSICSFMADTWVEHCTALGKATKYSEDANHVRNKIVPLQRHLHENYFYDRLNYIGFSYGPRFRALRNFTTATHEQHAVATITDTTDKEEAIYTLHPITIDCAIQLIGLAACRGIGRKIDTLAVPVQLNHITVRPGQRELLLDAMSDTAGSGTGKAFAISKDTGKTVLELLGGRVLPFHSGHLQNKENMHAARIEWLPDLDFYDNIDFVRTNGNGRMSRRLLHRATAIIVDRMLHELESLGIDAAETPGTLPKYIHWLKNERSTYMQDEELRNLTSKTCQEKLQILDSLFKELAGDDETKQAVTNMYRRLADSENIRAIFTSKVSALEVCLQDKGLESLYNYSQSLVSPNDYLALLAHSKPTMSVLEIGAGSGAATEVVLRGLMAEDGTRQYSQYIFSDVSSGYFVKAKERFAEWDAIQYKVLDIGSEPSSQGFELRSFDLIIASNVLHATPSLQRSLIHVRSLLKPRGRFILQELVTPVTWRNIPLLTGLLPGWWDDKEDTREEGPLVSVERWHTELLAAGFSGTDVVKLDDDAPYTLAAHMASTAVAETKSPQELTFLYRQFRHDFARQLADKMELMGHEVHWVQLDSQEENGTLLGLSGGRDIISTMELEGPFVDNISETDYQHFIRLISQHGRGILWLTRPAQFGCTDPGYGASTGLLRCVRVEVGIECWITETEALDGTSLDSVSRLARKFCQRTPMDRSLDSEYAIRQNGIVYVPRFRWLSTQTELQLLSGHEYPKQLVIGQHGSVDSLHWVSHQRTKELAPDQVQVDICFAGLNFKDLLTTLGIVPGEKDALGLECSGIIVAKGSAVHALNVGDHVCTIGSGLIRTRQAATLPVVYATAMHAIVNLGRLKKGQSILIHSAAGGVGQAAINICKAIGATIYVTAGTEEKVEFLMAEHGIPGQHIFDSRNDSFFNHVMDRTGGRGVDLVLNSLAGDLLQASWRCVAKSGQMLDIGKRDMLEHGRLAMDMFQGNRTYRGIDLSAMDEDEIIELMEKCSSPEFKESFQPIRPIRTFGPQQISEALKYMQKGHHMGKLVVALPEDASQIPAVTSETSILFSDEATYLVIGGLGGLGKEVARWMVEKGARSLCFLSPSAASDKHATFIQELQSQGCRITAIAGDASKMDDVERAIAESPTLIGGVLQLSMVLKDRPLLEMSYQDWQAVQEPKVKGTWNLHNALLTNNTKLDFFILMGSVAGLVGQPGQGNYASANSFLDSFCHYRQQLGLPCSVIDLGGMQGIGFLAGNANKMSQFKSAGMFLLHEHHLMEAIEIGLHRSTPTKPTILPGVGGFTWTPQLAVGLGSLRSSSEPLNMRLFMGDVRFSKYVSLAAEAEQKERKRDEKLRELLQQIEHDPSVLYADDIVERASLEIGSTLFEYLSLPEDEMNIHATLESIGVDSLVSIEIRNWWRRTLGLETTAVEIMKAGTIEGLGKLAVSSLKKKYGMGEDDCTVQSK</sequence>
<dbReference type="SUPFAM" id="SSF51735">
    <property type="entry name" value="NAD(P)-binding Rossmann-fold domains"/>
    <property type="match status" value="2"/>
</dbReference>
<evidence type="ECO:0000256" key="7">
    <source>
        <dbReference type="ARBA" id="ARBA00023002"/>
    </source>
</evidence>
<dbReference type="InParanoid" id="J5K441"/>
<evidence type="ECO:0000313" key="16">
    <source>
        <dbReference type="Proteomes" id="UP000002762"/>
    </source>
</evidence>
<dbReference type="GO" id="GO:1901336">
    <property type="term" value="P:lactone biosynthetic process"/>
    <property type="evidence" value="ECO:0007669"/>
    <property type="project" value="UniProtKB-ARBA"/>
</dbReference>
<dbReference type="Pfam" id="PF00698">
    <property type="entry name" value="Acyl_transf_1"/>
    <property type="match status" value="1"/>
</dbReference>
<feature type="region of interest" description="C-terminal hotdog fold" evidence="10">
    <location>
        <begin position="1085"/>
        <end position="1229"/>
    </location>
</feature>
<dbReference type="Pfam" id="PF00107">
    <property type="entry name" value="ADH_zinc_N"/>
    <property type="match status" value="1"/>
</dbReference>
<dbReference type="STRING" id="655819.J5K441"/>
<dbReference type="Gene3D" id="3.40.50.720">
    <property type="entry name" value="NAD(P)-binding Rossmann-like Domain"/>
    <property type="match status" value="1"/>
</dbReference>
<evidence type="ECO:0000259" key="13">
    <source>
        <dbReference type="PROSITE" id="PS52004"/>
    </source>
</evidence>
<dbReference type="Pfam" id="PF02801">
    <property type="entry name" value="Ketoacyl-synt_C"/>
    <property type="match status" value="1"/>
</dbReference>
<dbReference type="InterPro" id="IPR050091">
    <property type="entry name" value="PKS_NRPS_Biosynth_Enz"/>
</dbReference>
<keyword evidence="2" id="KW-0596">Phosphopantetheine</keyword>
<gene>
    <name evidence="15" type="ORF">BBA_01841</name>
</gene>
<dbReference type="InterPro" id="IPR036736">
    <property type="entry name" value="ACP-like_sf"/>
</dbReference>
<dbReference type="SUPFAM" id="SSF53901">
    <property type="entry name" value="Thiolase-like"/>
    <property type="match status" value="1"/>
</dbReference>
<dbReference type="GO" id="GO:0004312">
    <property type="term" value="F:fatty acid synthase activity"/>
    <property type="evidence" value="ECO:0007669"/>
    <property type="project" value="TreeGrafter"/>
</dbReference>
<keyword evidence="7" id="KW-0560">Oxidoreductase</keyword>
<dbReference type="Gene3D" id="3.40.50.150">
    <property type="entry name" value="Vaccinia Virus protein VP39"/>
    <property type="match status" value="1"/>
</dbReference>
<dbReference type="Proteomes" id="UP000002762">
    <property type="component" value="Unassembled WGS sequence"/>
</dbReference>
<dbReference type="EMBL" id="JH725153">
    <property type="protein sequence ID" value="EJP68806.1"/>
    <property type="molecule type" value="Genomic_DNA"/>
</dbReference>
<keyword evidence="9" id="KW-0012">Acyltransferase</keyword>
<dbReference type="Pfam" id="PF14765">
    <property type="entry name" value="PS-DH"/>
    <property type="match status" value="1"/>
</dbReference>
<dbReference type="InterPro" id="IPR049900">
    <property type="entry name" value="PKS_mFAS_DH"/>
</dbReference>
<dbReference type="SUPFAM" id="SSF55048">
    <property type="entry name" value="Probable ACP-binding domain of malonyl-CoA ACP transacylase"/>
    <property type="match status" value="1"/>
</dbReference>
<keyword evidence="4" id="KW-0489">Methyltransferase</keyword>
<dbReference type="FunFam" id="3.40.50.720:FF:000209">
    <property type="entry name" value="Polyketide synthase Pks12"/>
    <property type="match status" value="1"/>
</dbReference>
<dbReference type="Pfam" id="PF08240">
    <property type="entry name" value="ADH_N"/>
    <property type="match status" value="1"/>
</dbReference>
<dbReference type="InterPro" id="IPR013217">
    <property type="entry name" value="Methyltransf_12"/>
</dbReference>